<reference evidence="3 4" key="1">
    <citation type="journal article" date="2020" name="Microorganisms">
        <title>Osmotic Adaptation and Compatible Solute Biosynthesis of Phototrophic Bacteria as Revealed from Genome Analyses.</title>
        <authorList>
            <person name="Imhoff J.F."/>
            <person name="Rahn T."/>
            <person name="Kunzel S."/>
            <person name="Keller A."/>
            <person name="Neulinger S.C."/>
        </authorList>
    </citation>
    <scope>NUCLEOTIDE SEQUENCE [LARGE SCALE GENOMIC DNA]</scope>
    <source>
        <strain evidence="3 4">DSM 9895</strain>
    </source>
</reference>
<sequence>MLEERFARGEIDEKEFSERKRALEE</sequence>
<feature type="region of interest" description="Disordered" evidence="1">
    <location>
        <begin position="1"/>
        <end position="25"/>
    </location>
</feature>
<dbReference type="Pfam" id="PF09851">
    <property type="entry name" value="SHOCT"/>
    <property type="match status" value="1"/>
</dbReference>
<dbReference type="Proteomes" id="UP001296873">
    <property type="component" value="Unassembled WGS sequence"/>
</dbReference>
<keyword evidence="4" id="KW-1185">Reference proteome</keyword>
<feature type="domain" description="SHOCT" evidence="2">
    <location>
        <begin position="2"/>
        <end position="23"/>
    </location>
</feature>
<accession>A0ABS1DI81</accession>
<evidence type="ECO:0000256" key="1">
    <source>
        <dbReference type="SAM" id="MobiDB-lite"/>
    </source>
</evidence>
<evidence type="ECO:0000259" key="2">
    <source>
        <dbReference type="Pfam" id="PF09851"/>
    </source>
</evidence>
<dbReference type="EMBL" id="NRRL01000079">
    <property type="protein sequence ID" value="MBK1670186.1"/>
    <property type="molecule type" value="Genomic_DNA"/>
</dbReference>
<name>A0ABS1DI81_9PROT</name>
<organism evidence="3 4">
    <name type="scientific">Rhodovibrio sodomensis</name>
    <dbReference type="NCBI Taxonomy" id="1088"/>
    <lineage>
        <taxon>Bacteria</taxon>
        <taxon>Pseudomonadati</taxon>
        <taxon>Pseudomonadota</taxon>
        <taxon>Alphaproteobacteria</taxon>
        <taxon>Rhodospirillales</taxon>
        <taxon>Rhodovibrionaceae</taxon>
        <taxon>Rhodovibrio</taxon>
    </lineage>
</organism>
<dbReference type="InterPro" id="IPR018649">
    <property type="entry name" value="SHOCT"/>
</dbReference>
<proteinExistence type="predicted"/>
<protein>
    <recommendedName>
        <fullName evidence="2">SHOCT domain-containing protein</fullName>
    </recommendedName>
</protein>
<gene>
    <name evidence="3" type="ORF">CKO28_19310</name>
</gene>
<evidence type="ECO:0000313" key="4">
    <source>
        <dbReference type="Proteomes" id="UP001296873"/>
    </source>
</evidence>
<comment type="caution">
    <text evidence="3">The sequence shown here is derived from an EMBL/GenBank/DDBJ whole genome shotgun (WGS) entry which is preliminary data.</text>
</comment>
<dbReference type="RefSeq" id="WP_200342549.1">
    <property type="nucleotide sequence ID" value="NZ_NRRL01000079.1"/>
</dbReference>
<evidence type="ECO:0000313" key="3">
    <source>
        <dbReference type="EMBL" id="MBK1670186.1"/>
    </source>
</evidence>